<comment type="caution">
    <text evidence="1">The sequence shown here is derived from an EMBL/GenBank/DDBJ whole genome shotgun (WGS) entry which is preliminary data.</text>
</comment>
<dbReference type="AlphaFoldDB" id="X1P0E5"/>
<dbReference type="EMBL" id="BARV01037338">
    <property type="protein sequence ID" value="GAI49782.1"/>
    <property type="molecule type" value="Genomic_DNA"/>
</dbReference>
<gene>
    <name evidence="1" type="ORF">S06H3_57784</name>
</gene>
<protein>
    <submittedName>
        <fullName evidence="1">Uncharacterized protein</fullName>
    </submittedName>
</protein>
<sequence>EFYNYQYELMKQGKPWSGKEIKLPCETFLVNPFVNYNQIREGAVLPCIRTNGWIGFYLVTDKRRYSSAGSDFASWDDGYGINLKLHHCERAN</sequence>
<reference evidence="1" key="1">
    <citation type="journal article" date="2014" name="Front. Microbiol.">
        <title>High frequency of phylogenetically diverse reductive dehalogenase-homologous genes in deep subseafloor sedimentary metagenomes.</title>
        <authorList>
            <person name="Kawai M."/>
            <person name="Futagami T."/>
            <person name="Toyoda A."/>
            <person name="Takaki Y."/>
            <person name="Nishi S."/>
            <person name="Hori S."/>
            <person name="Arai W."/>
            <person name="Tsubouchi T."/>
            <person name="Morono Y."/>
            <person name="Uchiyama I."/>
            <person name="Ito T."/>
            <person name="Fujiyama A."/>
            <person name="Inagaki F."/>
            <person name="Takami H."/>
        </authorList>
    </citation>
    <scope>NUCLEOTIDE SEQUENCE</scope>
    <source>
        <strain evidence="1">Expedition CK06-06</strain>
    </source>
</reference>
<name>X1P0E5_9ZZZZ</name>
<evidence type="ECO:0000313" key="1">
    <source>
        <dbReference type="EMBL" id="GAI49782.1"/>
    </source>
</evidence>
<feature type="non-terminal residue" evidence="1">
    <location>
        <position position="1"/>
    </location>
</feature>
<proteinExistence type="predicted"/>
<accession>X1P0E5</accession>
<organism evidence="1">
    <name type="scientific">marine sediment metagenome</name>
    <dbReference type="NCBI Taxonomy" id="412755"/>
    <lineage>
        <taxon>unclassified sequences</taxon>
        <taxon>metagenomes</taxon>
        <taxon>ecological metagenomes</taxon>
    </lineage>
</organism>